<evidence type="ECO:0000313" key="3">
    <source>
        <dbReference type="EMBL" id="KAK9108789.1"/>
    </source>
</evidence>
<feature type="compositionally biased region" description="Basic and acidic residues" evidence="1">
    <location>
        <begin position="82"/>
        <end position="96"/>
    </location>
</feature>
<organism evidence="3 4">
    <name type="scientific">Stephania japonica</name>
    <dbReference type="NCBI Taxonomy" id="461633"/>
    <lineage>
        <taxon>Eukaryota</taxon>
        <taxon>Viridiplantae</taxon>
        <taxon>Streptophyta</taxon>
        <taxon>Embryophyta</taxon>
        <taxon>Tracheophyta</taxon>
        <taxon>Spermatophyta</taxon>
        <taxon>Magnoliopsida</taxon>
        <taxon>Ranunculales</taxon>
        <taxon>Menispermaceae</taxon>
        <taxon>Menispermoideae</taxon>
        <taxon>Cissampelideae</taxon>
        <taxon>Stephania</taxon>
    </lineage>
</organism>
<proteinExistence type="predicted"/>
<gene>
    <name evidence="3" type="ORF">Sjap_016849</name>
</gene>
<sequence>MVWIPRDVPFKGFVEGIDAPHSQGGSRGTPIARGVGIGIATGPVACWCAIIILKNSLLSRFKSSSLDHHPIPLLSKKHTTRAKTEVGEKREMKETE</sequence>
<feature type="region of interest" description="Disordered" evidence="1">
    <location>
        <begin position="77"/>
        <end position="96"/>
    </location>
</feature>
<dbReference type="Proteomes" id="UP001417504">
    <property type="component" value="Unassembled WGS sequence"/>
</dbReference>
<evidence type="ECO:0000256" key="1">
    <source>
        <dbReference type="SAM" id="MobiDB-lite"/>
    </source>
</evidence>
<protein>
    <submittedName>
        <fullName evidence="3">Uncharacterized protein</fullName>
    </submittedName>
</protein>
<keyword evidence="2" id="KW-0472">Membrane</keyword>
<evidence type="ECO:0000313" key="4">
    <source>
        <dbReference type="Proteomes" id="UP001417504"/>
    </source>
</evidence>
<keyword evidence="2" id="KW-0812">Transmembrane</keyword>
<keyword evidence="2" id="KW-1133">Transmembrane helix</keyword>
<dbReference type="AlphaFoldDB" id="A0AAP0NJ55"/>
<name>A0AAP0NJ55_9MAGN</name>
<reference evidence="3 4" key="1">
    <citation type="submission" date="2024-01" db="EMBL/GenBank/DDBJ databases">
        <title>Genome assemblies of Stephania.</title>
        <authorList>
            <person name="Yang L."/>
        </authorList>
    </citation>
    <scope>NUCLEOTIDE SEQUENCE [LARGE SCALE GENOMIC DNA]</scope>
    <source>
        <strain evidence="3">QJT</strain>
        <tissue evidence="3">Leaf</tissue>
    </source>
</reference>
<keyword evidence="4" id="KW-1185">Reference proteome</keyword>
<accession>A0AAP0NJ55</accession>
<dbReference type="EMBL" id="JBBNAE010000007">
    <property type="protein sequence ID" value="KAK9108789.1"/>
    <property type="molecule type" value="Genomic_DNA"/>
</dbReference>
<comment type="caution">
    <text evidence="3">The sequence shown here is derived from an EMBL/GenBank/DDBJ whole genome shotgun (WGS) entry which is preliminary data.</text>
</comment>
<evidence type="ECO:0000256" key="2">
    <source>
        <dbReference type="SAM" id="Phobius"/>
    </source>
</evidence>
<feature type="transmembrane region" description="Helical" evidence="2">
    <location>
        <begin position="31"/>
        <end position="53"/>
    </location>
</feature>